<dbReference type="HOGENOM" id="CLU_036731_0_0_1"/>
<gene>
    <name evidence="2" type="ORF">M419DRAFT_5678</name>
</gene>
<protein>
    <submittedName>
        <fullName evidence="2">Uncharacterized protein</fullName>
    </submittedName>
</protein>
<dbReference type="Gene3D" id="3.40.50.150">
    <property type="entry name" value="Vaccinia Virus protein VP39"/>
    <property type="match status" value="1"/>
</dbReference>
<dbReference type="GO" id="GO:0008757">
    <property type="term" value="F:S-adenosylmethionine-dependent methyltransferase activity"/>
    <property type="evidence" value="ECO:0007669"/>
    <property type="project" value="UniProtKB-ARBA"/>
</dbReference>
<accession>A0A024SHV2</accession>
<reference evidence="3" key="1">
    <citation type="journal article" date="2013" name="Ind. Biotechnol.">
        <title>Comparative genomics analysis of Trichoderma reesei strains.</title>
        <authorList>
            <person name="Koike H."/>
            <person name="Aerts A."/>
            <person name="LaButti K."/>
            <person name="Grigoriev I.V."/>
            <person name="Baker S.E."/>
        </authorList>
    </citation>
    <scope>NUCLEOTIDE SEQUENCE [LARGE SCALE GENOMIC DNA]</scope>
    <source>
        <strain evidence="3">ATCC 56765 / BCRC 32924 / NRRL 11460 / Rut C-30</strain>
    </source>
</reference>
<evidence type="ECO:0000313" key="3">
    <source>
        <dbReference type="Proteomes" id="UP000024376"/>
    </source>
</evidence>
<dbReference type="Pfam" id="PF10294">
    <property type="entry name" value="Methyltransf_16"/>
    <property type="match status" value="1"/>
</dbReference>
<dbReference type="InterPro" id="IPR019410">
    <property type="entry name" value="Methyltransf_16"/>
</dbReference>
<dbReference type="SUPFAM" id="SSF53335">
    <property type="entry name" value="S-adenosyl-L-methionine-dependent methyltransferases"/>
    <property type="match status" value="1"/>
</dbReference>
<dbReference type="EMBL" id="KI911140">
    <property type="protein sequence ID" value="ETS05342.1"/>
    <property type="molecule type" value="Genomic_DNA"/>
</dbReference>
<feature type="coiled-coil region" evidence="1">
    <location>
        <begin position="254"/>
        <end position="281"/>
    </location>
</feature>
<sequence>MHYIRLLRPPKLAGSGGKIRLELVITINTDLSDSLLAVQDALELLITAEVASSSGRTTWALTGRGELAWKPGMRILKPSFNLPLQFIKALAASSSAEICISAKPALSATGVHSILTDAEAGNGLIMPVWAQLRVNGSGHDDDDHLCTRRLYFDGSKQEGAPGFLEIEEELGESMARHVWDGGVVTLCALAGIPACEQYASNQEPTMAVMRDILGTAGELNILELGCGVGTLGIGLGAVLPQMRPAGAGDCTVLLTDLEDAEARASANIARLQQNASMAEQHDNAAQLLYENLDWEEGRQGRFGPQVQARRWDLVVLSDCTYNEDGLLALVETLSALHALNVSKAKAMGDSSFTTKVFVGTKPRHSSENAVFGLLDQAGWQMQAKQVLPLPVLGSEAQSVEMYLFAKS</sequence>
<name>A0A024SHV2_HYPJR</name>
<proteinExistence type="predicted"/>
<dbReference type="PANTHER" id="PTHR14614:SF132">
    <property type="entry name" value="PROTEIN-LYSINE METHYLTRANSFERASE C42C1.13"/>
    <property type="match status" value="1"/>
</dbReference>
<dbReference type="Proteomes" id="UP000024376">
    <property type="component" value="Unassembled WGS sequence"/>
</dbReference>
<dbReference type="GO" id="GO:0005829">
    <property type="term" value="C:cytosol"/>
    <property type="evidence" value="ECO:0007669"/>
    <property type="project" value="TreeGrafter"/>
</dbReference>
<dbReference type="KEGG" id="trr:M419DRAFT_5678"/>
<evidence type="ECO:0000313" key="2">
    <source>
        <dbReference type="EMBL" id="ETS05342.1"/>
    </source>
</evidence>
<keyword evidence="1" id="KW-0175">Coiled coil</keyword>
<dbReference type="PANTHER" id="PTHR14614">
    <property type="entry name" value="HEPATOCELLULAR CARCINOMA-ASSOCIATED ANTIGEN"/>
    <property type="match status" value="1"/>
</dbReference>
<dbReference type="OrthoDB" id="413520at2759"/>
<dbReference type="AlphaFoldDB" id="A0A024SHV2"/>
<dbReference type="InterPro" id="IPR029063">
    <property type="entry name" value="SAM-dependent_MTases_sf"/>
</dbReference>
<organism evidence="2 3">
    <name type="scientific">Hypocrea jecorina (strain ATCC 56765 / BCRC 32924 / NRRL 11460 / Rut C-30)</name>
    <name type="common">Trichoderma reesei</name>
    <dbReference type="NCBI Taxonomy" id="1344414"/>
    <lineage>
        <taxon>Eukaryota</taxon>
        <taxon>Fungi</taxon>
        <taxon>Dikarya</taxon>
        <taxon>Ascomycota</taxon>
        <taxon>Pezizomycotina</taxon>
        <taxon>Sordariomycetes</taxon>
        <taxon>Hypocreomycetidae</taxon>
        <taxon>Hypocreales</taxon>
        <taxon>Hypocreaceae</taxon>
        <taxon>Trichoderma</taxon>
    </lineage>
</organism>
<evidence type="ECO:0000256" key="1">
    <source>
        <dbReference type="SAM" id="Coils"/>
    </source>
</evidence>